<proteinExistence type="predicted"/>
<gene>
    <name evidence="1" type="ORF">SAMN06265222_1335</name>
</gene>
<reference evidence="1 2" key="1">
    <citation type="submission" date="2017-05" db="EMBL/GenBank/DDBJ databases">
        <authorList>
            <person name="Varghese N."/>
            <person name="Submissions S."/>
        </authorList>
    </citation>
    <scope>NUCLEOTIDE SEQUENCE [LARGE SCALE GENOMIC DNA]</scope>
    <source>
        <strain evidence="1 2">DSM 25457</strain>
    </source>
</reference>
<dbReference type="Proteomes" id="UP001158067">
    <property type="component" value="Unassembled WGS sequence"/>
</dbReference>
<dbReference type="Gene3D" id="3.60.21.10">
    <property type="match status" value="1"/>
</dbReference>
<dbReference type="SUPFAM" id="SSF56300">
    <property type="entry name" value="Metallo-dependent phosphatases"/>
    <property type="match status" value="1"/>
</dbReference>
<evidence type="ECO:0008006" key="3">
    <source>
        <dbReference type="Google" id="ProtNLM"/>
    </source>
</evidence>
<dbReference type="InterPro" id="IPR029052">
    <property type="entry name" value="Metallo-depent_PP-like"/>
</dbReference>
<dbReference type="EMBL" id="FXUG01000033">
    <property type="protein sequence ID" value="SMP79539.1"/>
    <property type="molecule type" value="Genomic_DNA"/>
</dbReference>
<organism evidence="1 2">
    <name type="scientific">Neorhodopirellula lusitana</name>
    <dbReference type="NCBI Taxonomy" id="445327"/>
    <lineage>
        <taxon>Bacteria</taxon>
        <taxon>Pseudomonadati</taxon>
        <taxon>Planctomycetota</taxon>
        <taxon>Planctomycetia</taxon>
        <taxon>Pirellulales</taxon>
        <taxon>Pirellulaceae</taxon>
        <taxon>Neorhodopirellula</taxon>
    </lineage>
</organism>
<name>A0ABY1QW83_9BACT</name>
<accession>A0ABY1QW83</accession>
<comment type="caution">
    <text evidence="1">The sequence shown here is derived from an EMBL/GenBank/DDBJ whole genome shotgun (WGS) entry which is preliminary data.</text>
</comment>
<evidence type="ECO:0000313" key="2">
    <source>
        <dbReference type="Proteomes" id="UP001158067"/>
    </source>
</evidence>
<keyword evidence="2" id="KW-1185">Reference proteome</keyword>
<sequence length="360" mass="41023">MLICGDLACRGNKREYVETVGFLVDALNLSSKQAGTIHVVPGNHDVDRRSCTAKKRLNPKKFDPLREAWTKKYEDVLATNRVRGTALRSGKCELNLYSMNSCIGCGEWRMFPDALRTEMEAVVQKCRDTGGNVGFELEGERLDTPMFDLEHIRKLRSDIDDTALESVPIVLAHHNLLPQELMRVEIYTELINSGQFRTSLVRCNRPVIYCHGHIHTDPIEIISDARLESSQLICVSAPQLVEGFNELQFHFSKDDHPLGLSVLLHRLEPNGLVTVTDELRIAFTNRGMFVSEDTTRLRDSFESDQSRFRKLKSEYDSKLASPTTDVEFADILLEAEWHGLVDLEHKASIPSNWIVRRKMR</sequence>
<protein>
    <recommendedName>
        <fullName evidence="3">Calcineurin-like phosphoesterase domain-containing protein</fullName>
    </recommendedName>
</protein>
<evidence type="ECO:0000313" key="1">
    <source>
        <dbReference type="EMBL" id="SMP79539.1"/>
    </source>
</evidence>